<feature type="transmembrane region" description="Helical" evidence="2">
    <location>
        <begin position="70"/>
        <end position="89"/>
    </location>
</feature>
<keyword evidence="2" id="KW-1133">Transmembrane helix</keyword>
<evidence type="ECO:0000256" key="2">
    <source>
        <dbReference type="SAM" id="Phobius"/>
    </source>
</evidence>
<dbReference type="PANTHER" id="PTHR31084:SF19">
    <property type="entry name" value="GLYCOSYL HYDROLASE FAMILY 95 N-TERMINAL DOMAIN-CONTAINING PROTEIN"/>
    <property type="match status" value="1"/>
</dbReference>
<evidence type="ECO:0000313" key="5">
    <source>
        <dbReference type="Proteomes" id="UP001500888"/>
    </source>
</evidence>
<gene>
    <name evidence="4" type="ORF">GCM10022226_41210</name>
</gene>
<dbReference type="InterPro" id="IPR008928">
    <property type="entry name" value="6-hairpin_glycosidase_sf"/>
</dbReference>
<dbReference type="EMBL" id="BAAAZR010000009">
    <property type="protein sequence ID" value="GAA3816250.1"/>
    <property type="molecule type" value="Genomic_DNA"/>
</dbReference>
<dbReference type="Gene3D" id="1.50.10.10">
    <property type="match status" value="1"/>
</dbReference>
<keyword evidence="2" id="KW-0472">Membrane</keyword>
<feature type="compositionally biased region" description="Basic residues" evidence="1">
    <location>
        <begin position="49"/>
        <end position="66"/>
    </location>
</feature>
<dbReference type="InterPro" id="IPR012341">
    <property type="entry name" value="6hp_glycosidase-like_sf"/>
</dbReference>
<sequence>MVAAVPAGDRLAQALYRDLTADVAADEAAAPGRPACPASSIPGDIRHPDHTHRHRRTVQQKGTSMKRQRGTLLSAALACALLLSLLTAAPATAAPSPAQQWAQVQQLVGAIKGRWTTEAYTNAVSRTMPDTALLGNGDIGVTSAGGPGYKTFYVSKGDFWTGNPGPSLVALGAVTITPTTGTGSSNLALGAAATASSSHSGFPPGRAVSGQWGPGYEGWVSEVGRPQSITLDLGSARTFSRYILRHDAAARPAETANNTRNFTLASSPDGSSWTTADTVTNNTANVTDRTLASVTARYVRLNITEPTQGTTADSLNNPRARIGQFELYGSGGPAQPSGPFTEEQNILKGDVDTSMTIGGTPVSMRTWVAANDGLVVTRIQSLGSATVRLQAQTSTGSPDPRSGFTSTSGVSGTTVWATRQTASGSRWVSRASLATRVIGGSLAGAPTASGAAGKIVFDLPPGQTVSIVTGVAGGGQNPADPAPAARSLADAQSAGSVDSLYNAHVEWWKQYWLKSYVDLDDDTLERFYYGSLYLIGSASRAGRTAPGLYGVWATTDFPQFNGDMHLNYNWMANFYGVYSSNRPELALPYYDLVQAYLPEARRRAREDLNRVKPDYIGSRFPSGGLPGGVLFPVGIAPFGATADDNYHQQVGNSLFTVTQYIAYYDHTQDRAFLSGKAYPFMKEVATFFRHYLEWDGTRHRLWTGPHEGTWGRNSSADVGMLRHLLTSLVNASVELNVDAGERATWQGILQALPPIPTTTYNGQTVYALADPGTISGGDTRAIRPGDNTVNLEFVHPGESLGINSPQADRQRAIATLDAMNSWGQDNSFPKVFTQAARVGYPAQSLIDRLKGQITARSAPNLRVTDPNHGLEKAGAIEAVNSMLLQSDGGVLRLFPVWPAAKNASFVKLRAKNGLVVSSARSGGQVSYLDITSDAGRTVRVGNPWPGRTVVVTRAGGGTVGHTVSGDVITFATQAGSTYTVAPV</sequence>
<dbReference type="SUPFAM" id="SSF49785">
    <property type="entry name" value="Galactose-binding domain-like"/>
    <property type="match status" value="1"/>
</dbReference>
<dbReference type="Pfam" id="PF00754">
    <property type="entry name" value="F5_F8_type_C"/>
    <property type="match status" value="1"/>
</dbReference>
<evidence type="ECO:0000259" key="3">
    <source>
        <dbReference type="PROSITE" id="PS50022"/>
    </source>
</evidence>
<evidence type="ECO:0000313" key="4">
    <source>
        <dbReference type="EMBL" id="GAA3816250.1"/>
    </source>
</evidence>
<dbReference type="Pfam" id="PF22124">
    <property type="entry name" value="Glyco_hydro_95_cat"/>
    <property type="match status" value="1"/>
</dbReference>
<dbReference type="InterPro" id="IPR000421">
    <property type="entry name" value="FA58C"/>
</dbReference>
<organism evidence="4 5">
    <name type="scientific">Sphaerisporangium flaviroseum</name>
    <dbReference type="NCBI Taxonomy" id="509199"/>
    <lineage>
        <taxon>Bacteria</taxon>
        <taxon>Bacillati</taxon>
        <taxon>Actinomycetota</taxon>
        <taxon>Actinomycetes</taxon>
        <taxon>Streptosporangiales</taxon>
        <taxon>Streptosporangiaceae</taxon>
        <taxon>Sphaerisporangium</taxon>
    </lineage>
</organism>
<reference evidence="5" key="1">
    <citation type="journal article" date="2019" name="Int. J. Syst. Evol. Microbiol.">
        <title>The Global Catalogue of Microorganisms (GCM) 10K type strain sequencing project: providing services to taxonomists for standard genome sequencing and annotation.</title>
        <authorList>
            <consortium name="The Broad Institute Genomics Platform"/>
            <consortium name="The Broad Institute Genome Sequencing Center for Infectious Disease"/>
            <person name="Wu L."/>
            <person name="Ma J."/>
        </authorList>
    </citation>
    <scope>NUCLEOTIDE SEQUENCE [LARGE SCALE GENOMIC DNA]</scope>
    <source>
        <strain evidence="5">JCM 16908</strain>
    </source>
</reference>
<dbReference type="InterPro" id="IPR054363">
    <property type="entry name" value="GH95_cat"/>
</dbReference>
<protein>
    <recommendedName>
        <fullName evidence="3">F5/8 type C domain-containing protein</fullName>
    </recommendedName>
</protein>
<keyword evidence="5" id="KW-1185">Reference proteome</keyword>
<feature type="region of interest" description="Disordered" evidence="1">
    <location>
        <begin position="28"/>
        <end position="66"/>
    </location>
</feature>
<accession>A0ABP7IEE8</accession>
<dbReference type="PANTHER" id="PTHR31084">
    <property type="entry name" value="ALPHA-L-FUCOSIDASE 2"/>
    <property type="match status" value="1"/>
</dbReference>
<evidence type="ECO:0000256" key="1">
    <source>
        <dbReference type="SAM" id="MobiDB-lite"/>
    </source>
</evidence>
<name>A0ABP7IEE8_9ACTN</name>
<dbReference type="Proteomes" id="UP001500888">
    <property type="component" value="Unassembled WGS sequence"/>
</dbReference>
<feature type="compositionally biased region" description="Low complexity" evidence="1">
    <location>
        <begin position="402"/>
        <end position="411"/>
    </location>
</feature>
<dbReference type="Gene3D" id="2.60.120.260">
    <property type="entry name" value="Galactose-binding domain-like"/>
    <property type="match status" value="1"/>
</dbReference>
<comment type="caution">
    <text evidence="4">The sequence shown here is derived from an EMBL/GenBank/DDBJ whole genome shotgun (WGS) entry which is preliminary data.</text>
</comment>
<dbReference type="InterPro" id="IPR008979">
    <property type="entry name" value="Galactose-bd-like_sf"/>
</dbReference>
<feature type="region of interest" description="Disordered" evidence="1">
    <location>
        <begin position="391"/>
        <end position="411"/>
    </location>
</feature>
<dbReference type="SUPFAM" id="SSF48208">
    <property type="entry name" value="Six-hairpin glycosidases"/>
    <property type="match status" value="1"/>
</dbReference>
<proteinExistence type="predicted"/>
<dbReference type="PROSITE" id="PS50022">
    <property type="entry name" value="FA58C_3"/>
    <property type="match status" value="1"/>
</dbReference>
<feature type="domain" description="F5/8 type C" evidence="3">
    <location>
        <begin position="175"/>
        <end position="330"/>
    </location>
</feature>
<keyword evidence="2" id="KW-0812">Transmembrane</keyword>